<reference evidence="8" key="1">
    <citation type="submission" date="2017-01" db="EMBL/GenBank/DDBJ databases">
        <authorList>
            <person name="Wang Y."/>
            <person name="White M."/>
            <person name="Kvist S."/>
            <person name="Moncalvo J.-M."/>
        </authorList>
    </citation>
    <scope>NUCLEOTIDE SEQUENCE [LARGE SCALE GENOMIC DNA]</scope>
    <source>
        <strain evidence="8">COL-18-3</strain>
    </source>
</reference>
<keyword evidence="5" id="KW-0072">Autophagy</keyword>
<dbReference type="OrthoDB" id="4089664at2759"/>
<gene>
    <name evidence="7" type="ORF">AX774_g3109</name>
</gene>
<evidence type="ECO:0000256" key="2">
    <source>
        <dbReference type="ARBA" id="ARBA00021099"/>
    </source>
</evidence>
<dbReference type="GO" id="GO:0005829">
    <property type="term" value="C:cytosol"/>
    <property type="evidence" value="ECO:0007669"/>
    <property type="project" value="TreeGrafter"/>
</dbReference>
<dbReference type="GO" id="GO:0061651">
    <property type="term" value="F:Atg12 conjugating enzyme activity"/>
    <property type="evidence" value="ECO:0007669"/>
    <property type="project" value="TreeGrafter"/>
</dbReference>
<protein>
    <recommendedName>
        <fullName evidence="2">Ubiquitin-like-conjugating enzyme ATG10</fullName>
    </recommendedName>
    <alternativeName>
        <fullName evidence="6">Autophagy-related protein 10</fullName>
    </alternativeName>
</protein>
<dbReference type="Pfam" id="PF03987">
    <property type="entry name" value="Autophagy_act_C"/>
    <property type="match status" value="1"/>
</dbReference>
<proteinExistence type="inferred from homology"/>
<comment type="caution">
    <text evidence="7">The sequence shown here is derived from an EMBL/GenBank/DDBJ whole genome shotgun (WGS) entry which is preliminary data.</text>
</comment>
<name>A0A1R1PR02_ZANCU</name>
<evidence type="ECO:0000256" key="3">
    <source>
        <dbReference type="ARBA" id="ARBA00022679"/>
    </source>
</evidence>
<keyword evidence="3" id="KW-0808">Transferase</keyword>
<evidence type="ECO:0000256" key="6">
    <source>
        <dbReference type="ARBA" id="ARBA00029833"/>
    </source>
</evidence>
<accession>A0A1R1PR02</accession>
<dbReference type="Gene3D" id="3.30.1460.50">
    <property type="match status" value="1"/>
</dbReference>
<keyword evidence="4" id="KW-0833">Ubl conjugation pathway</keyword>
<dbReference type="Proteomes" id="UP000188320">
    <property type="component" value="Unassembled WGS sequence"/>
</dbReference>
<organism evidence="7 8">
    <name type="scientific">Zancudomyces culisetae</name>
    <name type="common">Gut fungus</name>
    <name type="synonym">Smittium culisetae</name>
    <dbReference type="NCBI Taxonomy" id="1213189"/>
    <lineage>
        <taxon>Eukaryota</taxon>
        <taxon>Fungi</taxon>
        <taxon>Fungi incertae sedis</taxon>
        <taxon>Zoopagomycota</taxon>
        <taxon>Kickxellomycotina</taxon>
        <taxon>Harpellomycetes</taxon>
        <taxon>Harpellales</taxon>
        <taxon>Legeriomycetaceae</taxon>
        <taxon>Zancudomyces</taxon>
    </lineage>
</organism>
<dbReference type="PANTHER" id="PTHR14957">
    <property type="entry name" value="UBIQUITIN-LIKE-CONJUGATING ENZYME ATG10"/>
    <property type="match status" value="1"/>
</dbReference>
<evidence type="ECO:0000256" key="5">
    <source>
        <dbReference type="ARBA" id="ARBA00023006"/>
    </source>
</evidence>
<keyword evidence="8" id="KW-1185">Reference proteome</keyword>
<dbReference type="EMBL" id="LSSK01000425">
    <property type="protein sequence ID" value="OMH83384.1"/>
    <property type="molecule type" value="Genomic_DNA"/>
</dbReference>
<dbReference type="GO" id="GO:0032446">
    <property type="term" value="P:protein modification by small protein conjugation"/>
    <property type="evidence" value="ECO:0007669"/>
    <property type="project" value="TreeGrafter"/>
</dbReference>
<dbReference type="PANTHER" id="PTHR14957:SF1">
    <property type="entry name" value="UBIQUITIN-LIKE-CONJUGATING ENZYME ATG10"/>
    <property type="match status" value="1"/>
</dbReference>
<dbReference type="GO" id="GO:0000045">
    <property type="term" value="P:autophagosome assembly"/>
    <property type="evidence" value="ECO:0007669"/>
    <property type="project" value="TreeGrafter"/>
</dbReference>
<evidence type="ECO:0000313" key="8">
    <source>
        <dbReference type="Proteomes" id="UP000188320"/>
    </source>
</evidence>
<evidence type="ECO:0000256" key="4">
    <source>
        <dbReference type="ARBA" id="ARBA00022786"/>
    </source>
</evidence>
<dbReference type="InterPro" id="IPR007135">
    <property type="entry name" value="Atg3/Atg10"/>
</dbReference>
<comment type="similarity">
    <text evidence="1">Belongs to the ATG10 family.</text>
</comment>
<dbReference type="GO" id="GO:0000422">
    <property type="term" value="P:autophagy of mitochondrion"/>
    <property type="evidence" value="ECO:0007669"/>
    <property type="project" value="TreeGrafter"/>
</dbReference>
<sequence length="255" mass="29072">MYGAVQMSDTSILNFPYLSGVEFANGATLFYRKYLELKNLDFNVKLVINYSRHQNEPVVVITKNFIYNTAESTLFDDIEEIPTLEINENIPVEDQDIEYVSDTVQGVENTLDIDAIIDSTTFPLLSEFTIEYHVVYSSTWKCPVLYFRIYNQDGSTLDLDMIKSFIIKNDGNLRMFHENLADTIGLQDHPYLNTPFYFIHPCKTHDLLKSVSDVSGEKQSPFQNPSGISIDAFISVYLSLVGPPVSLYLPLEFVV</sequence>
<dbReference type="AlphaFoldDB" id="A0A1R1PR02"/>
<evidence type="ECO:0000313" key="7">
    <source>
        <dbReference type="EMBL" id="OMH83384.1"/>
    </source>
</evidence>
<evidence type="ECO:0000256" key="1">
    <source>
        <dbReference type="ARBA" id="ARBA00005696"/>
    </source>
</evidence>